<keyword evidence="1" id="KW-0472">Membrane</keyword>
<dbReference type="AlphaFoldDB" id="A0A7C4D3M5"/>
<keyword evidence="1" id="KW-1133">Transmembrane helix</keyword>
<comment type="caution">
    <text evidence="2">The sequence shown here is derived from an EMBL/GenBank/DDBJ whole genome shotgun (WGS) entry which is preliminary data.</text>
</comment>
<organism evidence="2">
    <name type="scientific">Thermofilum pendens</name>
    <dbReference type="NCBI Taxonomy" id="2269"/>
    <lineage>
        <taxon>Archaea</taxon>
        <taxon>Thermoproteota</taxon>
        <taxon>Thermoprotei</taxon>
        <taxon>Thermofilales</taxon>
        <taxon>Thermofilaceae</taxon>
        <taxon>Thermofilum</taxon>
    </lineage>
</organism>
<protein>
    <submittedName>
        <fullName evidence="2">Uncharacterized protein</fullName>
    </submittedName>
</protein>
<evidence type="ECO:0000256" key="1">
    <source>
        <dbReference type="SAM" id="Phobius"/>
    </source>
</evidence>
<feature type="transmembrane region" description="Helical" evidence="1">
    <location>
        <begin position="51"/>
        <end position="72"/>
    </location>
</feature>
<dbReference type="EMBL" id="DTBQ01000111">
    <property type="protein sequence ID" value="HGM46916.1"/>
    <property type="molecule type" value="Genomic_DNA"/>
</dbReference>
<reference evidence="2" key="1">
    <citation type="journal article" date="2020" name="mSystems">
        <title>Genome- and Community-Level Interaction Insights into Carbon Utilization and Element Cycling Functions of Hydrothermarchaeota in Hydrothermal Sediment.</title>
        <authorList>
            <person name="Zhou Z."/>
            <person name="Liu Y."/>
            <person name="Xu W."/>
            <person name="Pan J."/>
            <person name="Luo Z.H."/>
            <person name="Li M."/>
        </authorList>
    </citation>
    <scope>NUCLEOTIDE SEQUENCE</scope>
    <source>
        <strain evidence="2">SpSt-649</strain>
    </source>
</reference>
<accession>A0A7C4D3M5</accession>
<proteinExistence type="predicted"/>
<sequence length="248" mass="25914">MRLRAVLWLHSLRLRKYVLSLFSNALTDALWALIPIVGALAVGRQSSVAEIFWAMVAWMVIANSAWLIGGWLEYAALLGVLEYHVHASVSPLALAAGRVVTLLASVSISSAIVIAPLALLGLAPAAADTWSLAASLALLLAQAVAYGVLLAAVSVKVGVPSALLDIASLAQLGLLLLPLNPEHIGALSLIPLLGPAYLARYSARTAHASPLLAHAAAVAATMMLLALLAEKWSSKLIAQRGFRAVSFV</sequence>
<name>A0A7C4D3M5_THEPE</name>
<evidence type="ECO:0000313" key="2">
    <source>
        <dbReference type="EMBL" id="HGM46916.1"/>
    </source>
</evidence>
<gene>
    <name evidence="2" type="ORF">ENU21_04085</name>
</gene>
<feature type="transmembrane region" description="Helical" evidence="1">
    <location>
        <begin position="92"/>
        <end position="120"/>
    </location>
</feature>
<feature type="transmembrane region" description="Helical" evidence="1">
    <location>
        <begin position="132"/>
        <end position="153"/>
    </location>
</feature>
<feature type="transmembrane region" description="Helical" evidence="1">
    <location>
        <begin position="209"/>
        <end position="229"/>
    </location>
</feature>
<feature type="transmembrane region" description="Helical" evidence="1">
    <location>
        <begin position="20"/>
        <end position="42"/>
    </location>
</feature>
<keyword evidence="1" id="KW-0812">Transmembrane</keyword>